<gene>
    <name evidence="4" type="primary">nagB</name>
    <name evidence="6" type="ORF">HMPREF0367_01094</name>
</gene>
<evidence type="ECO:0000313" key="6">
    <source>
        <dbReference type="EMBL" id="ERK45241.1"/>
    </source>
</evidence>
<dbReference type="UniPathway" id="UPA00629">
    <property type="reaction ID" value="UER00684"/>
</dbReference>
<comment type="function">
    <text evidence="4">Catalyzes the reversible isomerization-deamination of glucosamine 6-phosphate (GlcN6P) to form fructose 6-phosphate (Fru6P) and ammonium ion.</text>
</comment>
<feature type="active site" description="For ring-opening step" evidence="4">
    <location>
        <position position="157"/>
    </location>
</feature>
<accession>U2PM74</accession>
<dbReference type="PANTHER" id="PTHR11280">
    <property type="entry name" value="GLUCOSAMINE-6-PHOSPHATE ISOMERASE"/>
    <property type="match status" value="1"/>
</dbReference>
<evidence type="ECO:0000256" key="1">
    <source>
        <dbReference type="ARBA" id="ARBA00000644"/>
    </source>
</evidence>
<dbReference type="EMBL" id="AWVI01000044">
    <property type="protein sequence ID" value="ERK45241.1"/>
    <property type="molecule type" value="Genomic_DNA"/>
</dbReference>
<comment type="caution">
    <text evidence="4">Lacks conserved residue(s) required for the propagation of feature annotation.</text>
</comment>
<dbReference type="HOGENOM" id="CLU_049611_1_1_9"/>
<dbReference type="GO" id="GO:0005975">
    <property type="term" value="P:carbohydrate metabolic process"/>
    <property type="evidence" value="ECO:0007669"/>
    <property type="project" value="InterPro"/>
</dbReference>
<dbReference type="PANTHER" id="PTHR11280:SF5">
    <property type="entry name" value="GLUCOSAMINE-6-PHOSPHATE ISOMERASE"/>
    <property type="match status" value="1"/>
</dbReference>
<dbReference type="HAMAP" id="MF_01241">
    <property type="entry name" value="GlcN6P_deamin"/>
    <property type="match status" value="1"/>
</dbReference>
<dbReference type="Gene3D" id="3.40.50.1360">
    <property type="match status" value="1"/>
</dbReference>
<proteinExistence type="inferred from homology"/>
<feature type="active site" description="Proton acceptor; for enolization step" evidence="4">
    <location>
        <position position="92"/>
    </location>
</feature>
<dbReference type="GO" id="GO:0006043">
    <property type="term" value="P:glucosamine catabolic process"/>
    <property type="evidence" value="ECO:0007669"/>
    <property type="project" value="TreeGrafter"/>
</dbReference>
<dbReference type="InterPro" id="IPR004547">
    <property type="entry name" value="Glucosamine6P_isomerase"/>
</dbReference>
<dbReference type="SUPFAM" id="SSF100950">
    <property type="entry name" value="NagB/RpiA/CoA transferase-like"/>
    <property type="match status" value="1"/>
</dbReference>
<dbReference type="PATRIC" id="fig|649755.3.peg.1009"/>
<dbReference type="AlphaFoldDB" id="U2PM74"/>
<keyword evidence="2 4" id="KW-0378">Hydrolase</keyword>
<feature type="domain" description="Glucosamine/galactosamine-6-phosphate isomerase" evidence="5">
    <location>
        <begin position="38"/>
        <end position="246"/>
    </location>
</feature>
<comment type="similarity">
    <text evidence="4">Belongs to the glucosamine/galactosamine-6-phosphate isomerase family. NagB subfamily.</text>
</comment>
<evidence type="ECO:0000256" key="3">
    <source>
        <dbReference type="ARBA" id="ARBA00023277"/>
    </source>
</evidence>
<dbReference type="InterPro" id="IPR006148">
    <property type="entry name" value="Glc/Gal-6P_isomerase"/>
</dbReference>
<sequence length="265" mass="28913">MAIFALYLNAFCAIIFLVNNGGYNIMKVIICENYDELSLKAFEVIKELVTSKPDCVLGLATGSSPVGLYKNMIKDHKENGTSYKDVKSYNLDEYVGIDRNDPQSYYTFMKENLFDGIDIDPANTHVPYGSTAEDCAAYEKELEKVSVDLQLLGIGQNGHIGFNEPGTPFDILTHIVDLTENTRQANARFFDDDINKVPTQAISMGIGTIMKAKKVLLVANGENKADAVKAMIEGPVDTACAASALQNHPDVTVVIDKAAASKLSK</sequence>
<dbReference type="GO" id="GO:0005737">
    <property type="term" value="C:cytoplasm"/>
    <property type="evidence" value="ECO:0007669"/>
    <property type="project" value="TreeGrafter"/>
</dbReference>
<evidence type="ECO:0000313" key="7">
    <source>
        <dbReference type="Proteomes" id="UP000016658"/>
    </source>
</evidence>
<name>U2PM74_9FIRM</name>
<keyword evidence="3 4" id="KW-0119">Carbohydrate metabolism</keyword>
<comment type="catalytic activity">
    <reaction evidence="1 4">
        <text>alpha-D-glucosamine 6-phosphate + H2O = beta-D-fructose 6-phosphate + NH4(+)</text>
        <dbReference type="Rhea" id="RHEA:12172"/>
        <dbReference type="ChEBI" id="CHEBI:15377"/>
        <dbReference type="ChEBI" id="CHEBI:28938"/>
        <dbReference type="ChEBI" id="CHEBI:57634"/>
        <dbReference type="ChEBI" id="CHEBI:75989"/>
        <dbReference type="EC" id="3.5.99.6"/>
    </reaction>
</comment>
<feature type="active site" description="For ring-opening step" evidence="4">
    <location>
        <position position="164"/>
    </location>
</feature>
<dbReference type="GO" id="GO:0019262">
    <property type="term" value="P:N-acetylneuraminate catabolic process"/>
    <property type="evidence" value="ECO:0007669"/>
    <property type="project" value="UniProtKB-UniRule"/>
</dbReference>
<feature type="active site" description="Proton acceptor; for ring-opening step" evidence="4">
    <location>
        <position position="159"/>
    </location>
</feature>
<dbReference type="CDD" id="cd01399">
    <property type="entry name" value="GlcN6P_deaminase"/>
    <property type="match status" value="1"/>
</dbReference>
<organism evidence="6 7">
    <name type="scientific">Faecalitalea cylindroides ATCC 27803</name>
    <dbReference type="NCBI Taxonomy" id="649755"/>
    <lineage>
        <taxon>Bacteria</taxon>
        <taxon>Bacillati</taxon>
        <taxon>Bacillota</taxon>
        <taxon>Erysipelotrichia</taxon>
        <taxon>Erysipelotrichales</taxon>
        <taxon>Erysipelotrichaceae</taxon>
        <taxon>Faecalitalea</taxon>
    </lineage>
</organism>
<dbReference type="GO" id="GO:0042802">
    <property type="term" value="F:identical protein binding"/>
    <property type="evidence" value="ECO:0007669"/>
    <property type="project" value="TreeGrafter"/>
</dbReference>
<dbReference type="EC" id="3.5.99.6" evidence="4"/>
<evidence type="ECO:0000256" key="2">
    <source>
        <dbReference type="ARBA" id="ARBA00022801"/>
    </source>
</evidence>
<dbReference type="FunFam" id="3.40.50.1360:FF:000003">
    <property type="entry name" value="Glucosamine-6-phosphate deaminase"/>
    <property type="match status" value="1"/>
</dbReference>
<dbReference type="NCBIfam" id="TIGR00502">
    <property type="entry name" value="nagB"/>
    <property type="match status" value="1"/>
</dbReference>
<comment type="pathway">
    <text evidence="4">Amino-sugar metabolism; N-acetylneuraminate degradation; D-fructose 6-phosphate from N-acetylneuraminate: step 5/5.</text>
</comment>
<reference evidence="6 7" key="1">
    <citation type="submission" date="2013-06" db="EMBL/GenBank/DDBJ databases">
        <authorList>
            <person name="Weinstock G."/>
            <person name="Sodergren E."/>
            <person name="Lobos E.A."/>
            <person name="Fulton L."/>
            <person name="Fulton R."/>
            <person name="Courtney L."/>
            <person name="Fronick C."/>
            <person name="O'Laughlin M."/>
            <person name="Godfrey J."/>
            <person name="Wilson R.M."/>
            <person name="Miner T."/>
            <person name="Farmer C."/>
            <person name="Delehaunty K."/>
            <person name="Cordes M."/>
            <person name="Minx P."/>
            <person name="Tomlinson C."/>
            <person name="Chen J."/>
            <person name="Wollam A."/>
            <person name="Pepin K.H."/>
            <person name="Bhonagiri V."/>
            <person name="Zhang X."/>
            <person name="Warren W."/>
            <person name="Mitreva M."/>
            <person name="Mardis E.R."/>
            <person name="Wilson R.K."/>
        </authorList>
    </citation>
    <scope>NUCLEOTIDE SEQUENCE [LARGE SCALE GENOMIC DNA]</scope>
    <source>
        <strain evidence="6 7">ATCC 27803</strain>
    </source>
</reference>
<dbReference type="GO" id="GO:0004342">
    <property type="term" value="F:glucosamine-6-phosphate deaminase activity"/>
    <property type="evidence" value="ECO:0007669"/>
    <property type="project" value="UniProtKB-UniRule"/>
</dbReference>
<protein>
    <recommendedName>
        <fullName evidence="4">Glucosamine-6-phosphate deaminase</fullName>
        <ecNumber evidence="4">3.5.99.6</ecNumber>
    </recommendedName>
    <alternativeName>
        <fullName evidence="4">GlcN6P deaminase</fullName>
        <shortName evidence="4">GNPDA</shortName>
    </alternativeName>
    <alternativeName>
        <fullName evidence="4">Glucosamine-6-phosphate isomerase</fullName>
    </alternativeName>
</protein>
<dbReference type="InterPro" id="IPR037171">
    <property type="entry name" value="NagB/RpiA_transferase-like"/>
</dbReference>
<comment type="caution">
    <text evidence="6">The sequence shown here is derived from an EMBL/GenBank/DDBJ whole genome shotgun (WGS) entry which is preliminary data.</text>
</comment>
<evidence type="ECO:0000259" key="5">
    <source>
        <dbReference type="Pfam" id="PF01182"/>
    </source>
</evidence>
<evidence type="ECO:0000256" key="4">
    <source>
        <dbReference type="HAMAP-Rule" id="MF_01241"/>
    </source>
</evidence>
<dbReference type="Pfam" id="PF01182">
    <property type="entry name" value="Glucosamine_iso"/>
    <property type="match status" value="1"/>
</dbReference>
<dbReference type="GO" id="GO:0006046">
    <property type="term" value="P:N-acetylglucosamine catabolic process"/>
    <property type="evidence" value="ECO:0007669"/>
    <property type="project" value="UniProtKB-UniRule"/>
</dbReference>
<dbReference type="Proteomes" id="UP000016658">
    <property type="component" value="Unassembled WGS sequence"/>
</dbReference>